<sequence length="57" mass="6849">MYNLYVYIDMTTLDYIKANRRGSRQAELEDSTGWTATEKVHGSRKTYTRKSKHKERY</sequence>
<reference evidence="1" key="1">
    <citation type="journal article" date="2014" name="Front. Microbiol.">
        <title>High frequency of phylogenetically diverse reductive dehalogenase-homologous genes in deep subseafloor sedimentary metagenomes.</title>
        <authorList>
            <person name="Kawai M."/>
            <person name="Futagami T."/>
            <person name="Toyoda A."/>
            <person name="Takaki Y."/>
            <person name="Nishi S."/>
            <person name="Hori S."/>
            <person name="Arai W."/>
            <person name="Tsubouchi T."/>
            <person name="Morono Y."/>
            <person name="Uchiyama I."/>
            <person name="Ito T."/>
            <person name="Fujiyama A."/>
            <person name="Inagaki F."/>
            <person name="Takami H."/>
        </authorList>
    </citation>
    <scope>NUCLEOTIDE SEQUENCE</scope>
    <source>
        <strain evidence="1">Expedition CK06-06</strain>
    </source>
</reference>
<proteinExistence type="predicted"/>
<organism evidence="1">
    <name type="scientific">marine sediment metagenome</name>
    <dbReference type="NCBI Taxonomy" id="412755"/>
    <lineage>
        <taxon>unclassified sequences</taxon>
        <taxon>metagenomes</taxon>
        <taxon>ecological metagenomes</taxon>
    </lineage>
</organism>
<protein>
    <submittedName>
        <fullName evidence="1">Uncharacterized protein</fullName>
    </submittedName>
</protein>
<evidence type="ECO:0000313" key="1">
    <source>
        <dbReference type="EMBL" id="GAG86914.1"/>
    </source>
</evidence>
<comment type="caution">
    <text evidence="1">The sequence shown here is derived from an EMBL/GenBank/DDBJ whole genome shotgun (WGS) entry which is preliminary data.</text>
</comment>
<dbReference type="EMBL" id="BART01011582">
    <property type="protein sequence ID" value="GAG86914.1"/>
    <property type="molecule type" value="Genomic_DNA"/>
</dbReference>
<name>X1AV92_9ZZZZ</name>
<gene>
    <name evidence="1" type="ORF">S01H4_24603</name>
</gene>
<dbReference type="AlphaFoldDB" id="X1AV92"/>
<accession>X1AV92</accession>